<comment type="function">
    <text evidence="6">Endogenous activator of intestinal guanylate cyclase. It stimulates this enzyme through the same receptor binding region as the heat-stable enterotoxins. May be a potent physiological regulator of intestinal fluid and electrolyte transport. May be an autocrine/paracrine regulator of intestinal salt and water transport.</text>
</comment>
<evidence type="ECO:0000256" key="1">
    <source>
        <dbReference type="ARBA" id="ARBA00004613"/>
    </source>
</evidence>
<dbReference type="PRINTS" id="PR00774">
    <property type="entry name" value="GUANYLIN"/>
</dbReference>
<sequence>MLFLKSGFNWRFNGFSAEILRWQLLSPGSVVLIYTSDLFLALISSTAATEENLEGISHLKMRALDGVVVVIVLCLCTEALGVQVNVEGVSFPLEAVKQLKKLFNLDEKIPELTKKDVEDVCANRDLPQVFKPVCQEEGRQAVFSKLVRIPLDVCEICSFAACTGC</sequence>
<keyword evidence="4" id="KW-0732">Signal</keyword>
<dbReference type="GO" id="GO:0030250">
    <property type="term" value="F:guanylate cyclase activator activity"/>
    <property type="evidence" value="ECO:0007669"/>
    <property type="project" value="InterPro"/>
</dbReference>
<dbReference type="InterPro" id="IPR036382">
    <property type="entry name" value="Guanylin_sf"/>
</dbReference>
<reference evidence="8" key="2">
    <citation type="submission" date="2025-08" db="UniProtKB">
        <authorList>
            <consortium name="Ensembl"/>
        </authorList>
    </citation>
    <scope>IDENTIFICATION</scope>
</reference>
<dbReference type="Proteomes" id="UP001501940">
    <property type="component" value="Chromosome 5"/>
</dbReference>
<evidence type="ECO:0000256" key="5">
    <source>
        <dbReference type="ARBA" id="ARBA00023157"/>
    </source>
</evidence>
<evidence type="ECO:0000313" key="9">
    <source>
        <dbReference type="Proteomes" id="UP001501940"/>
    </source>
</evidence>
<accession>A0A3Q1B2C8</accession>
<dbReference type="Gene3D" id="3.90.1450.10">
    <property type="entry name" value="Guanylin"/>
    <property type="match status" value="1"/>
</dbReference>
<evidence type="ECO:0000256" key="4">
    <source>
        <dbReference type="ARBA" id="ARBA00022729"/>
    </source>
</evidence>
<dbReference type="OMA" id="ANFKPIC"/>
<proteinExistence type="inferred from homology"/>
<dbReference type="GeneTree" id="ENSGT00940000177237"/>
<dbReference type="Pfam" id="PF02058">
    <property type="entry name" value="Guanylin"/>
    <property type="match status" value="1"/>
</dbReference>
<dbReference type="SUPFAM" id="SSF89890">
    <property type="entry name" value="Proguanylin"/>
    <property type="match status" value="1"/>
</dbReference>
<name>A0A3Q1B2C8_AMPOC</name>
<reference evidence="8 9" key="1">
    <citation type="submission" date="2022-01" db="EMBL/GenBank/DDBJ databases">
        <title>A chromosome-scale genome assembly of the false clownfish, Amphiprion ocellaris.</title>
        <authorList>
            <person name="Ryu T."/>
        </authorList>
    </citation>
    <scope>NUCLEOTIDE SEQUENCE [LARGE SCALE GENOMIC DNA]</scope>
</reference>
<dbReference type="AlphaFoldDB" id="A0A3Q1B2C8"/>
<dbReference type="Ensembl" id="ENSAOCT00000001562.2">
    <property type="protein sequence ID" value="ENSAOCP00000008167.2"/>
    <property type="gene ID" value="ENSAOCG00000012134.2"/>
</dbReference>
<dbReference type="GO" id="GO:0005576">
    <property type="term" value="C:extracellular region"/>
    <property type="evidence" value="ECO:0007669"/>
    <property type="project" value="UniProtKB-SubCell"/>
</dbReference>
<keyword evidence="3" id="KW-0964">Secreted</keyword>
<evidence type="ECO:0000256" key="7">
    <source>
        <dbReference type="ARBA" id="ARBA00041176"/>
    </source>
</evidence>
<comment type="similarity">
    <text evidence="2">Belongs to the guanylin family.</text>
</comment>
<evidence type="ECO:0000256" key="3">
    <source>
        <dbReference type="ARBA" id="ARBA00022525"/>
    </source>
</evidence>
<reference evidence="8" key="3">
    <citation type="submission" date="2025-09" db="UniProtKB">
        <authorList>
            <consortium name="Ensembl"/>
        </authorList>
    </citation>
    <scope>IDENTIFICATION</scope>
</reference>
<dbReference type="PANTHER" id="PTHR11318">
    <property type="entry name" value="GUANYLIN FAMILY MEMBER"/>
    <property type="match status" value="1"/>
</dbReference>
<comment type="subcellular location">
    <subcellularLocation>
        <location evidence="1">Secreted</location>
    </subcellularLocation>
</comment>
<keyword evidence="9" id="KW-1185">Reference proteome</keyword>
<dbReference type="PANTHER" id="PTHR11318:SF4">
    <property type="entry name" value="GUANYLATE CYCLASE ACTIVATOR 2B"/>
    <property type="match status" value="1"/>
</dbReference>
<keyword evidence="5" id="KW-1015">Disulfide bond</keyword>
<dbReference type="InterPro" id="IPR000879">
    <property type="entry name" value="Guanylin"/>
</dbReference>
<evidence type="ECO:0000256" key="6">
    <source>
        <dbReference type="ARBA" id="ARBA00037765"/>
    </source>
</evidence>
<evidence type="ECO:0000313" key="8">
    <source>
        <dbReference type="Ensembl" id="ENSAOCP00000008167.2"/>
    </source>
</evidence>
<protein>
    <recommendedName>
        <fullName evidence="7">Guanylate cyclase activator 2B</fullName>
    </recommendedName>
</protein>
<organism evidence="8 9">
    <name type="scientific">Amphiprion ocellaris</name>
    <name type="common">Clown anemonefish</name>
    <dbReference type="NCBI Taxonomy" id="80972"/>
    <lineage>
        <taxon>Eukaryota</taxon>
        <taxon>Metazoa</taxon>
        <taxon>Chordata</taxon>
        <taxon>Craniata</taxon>
        <taxon>Vertebrata</taxon>
        <taxon>Euteleostomi</taxon>
        <taxon>Actinopterygii</taxon>
        <taxon>Neopterygii</taxon>
        <taxon>Teleostei</taxon>
        <taxon>Neoteleostei</taxon>
        <taxon>Acanthomorphata</taxon>
        <taxon>Ovalentaria</taxon>
        <taxon>Pomacentridae</taxon>
        <taxon>Amphiprion</taxon>
    </lineage>
</organism>
<evidence type="ECO:0000256" key="2">
    <source>
        <dbReference type="ARBA" id="ARBA00009883"/>
    </source>
</evidence>